<evidence type="ECO:0000256" key="2">
    <source>
        <dbReference type="RuleBase" id="RU361203"/>
    </source>
</evidence>
<keyword evidence="2" id="KW-0378">Hydrolase</keyword>
<dbReference type="PANTHER" id="PTHR45867">
    <property type="entry name" value="PURPLE ACID PHOSPHATASE"/>
    <property type="match status" value="1"/>
</dbReference>
<dbReference type="Gene3D" id="2.60.40.380">
    <property type="entry name" value="Purple acid phosphatase-like, N-terminal"/>
    <property type="match status" value="1"/>
</dbReference>
<dbReference type="InterPro" id="IPR029052">
    <property type="entry name" value="Metallo-depent_PP-like"/>
</dbReference>
<keyword evidence="1" id="KW-0732">Signal</keyword>
<dbReference type="OMA" id="MWASVLE"/>
<dbReference type="InterPro" id="IPR008963">
    <property type="entry name" value="Purple_acid_Pase-like_N"/>
</dbReference>
<dbReference type="GO" id="GO:0003993">
    <property type="term" value="F:acid phosphatase activity"/>
    <property type="evidence" value="ECO:0007669"/>
    <property type="project" value="UniProtKB-EC"/>
</dbReference>
<dbReference type="SUPFAM" id="SSF56300">
    <property type="entry name" value="Metallo-dependent phosphatases"/>
    <property type="match status" value="1"/>
</dbReference>
<dbReference type="STRING" id="1257118.L8GV66"/>
<dbReference type="EMBL" id="KB008010">
    <property type="protein sequence ID" value="ELR15986.1"/>
    <property type="molecule type" value="Genomic_DNA"/>
</dbReference>
<accession>L8GV66</accession>
<comment type="catalytic activity">
    <reaction evidence="2">
        <text>a phosphate monoester + H2O = an alcohol + phosphate</text>
        <dbReference type="Rhea" id="RHEA:15017"/>
        <dbReference type="ChEBI" id="CHEBI:15377"/>
        <dbReference type="ChEBI" id="CHEBI:30879"/>
        <dbReference type="ChEBI" id="CHEBI:43474"/>
        <dbReference type="ChEBI" id="CHEBI:67140"/>
        <dbReference type="EC" id="3.1.3.2"/>
    </reaction>
</comment>
<dbReference type="InterPro" id="IPR015914">
    <property type="entry name" value="PAPs_N"/>
</dbReference>
<evidence type="ECO:0000313" key="5">
    <source>
        <dbReference type="EMBL" id="ELR15986.1"/>
    </source>
</evidence>
<dbReference type="Pfam" id="PF00149">
    <property type="entry name" value="Metallophos"/>
    <property type="match status" value="1"/>
</dbReference>
<dbReference type="VEuPathDB" id="AmoebaDB:ACA1_221620"/>
<dbReference type="Pfam" id="PF16656">
    <property type="entry name" value="Pur_ac_phosph_N"/>
    <property type="match status" value="1"/>
</dbReference>
<dbReference type="EC" id="3.1.3.2" evidence="2"/>
<gene>
    <name evidence="5" type="ORF">ACA1_221620</name>
</gene>
<comment type="similarity">
    <text evidence="2">Belongs to the metallophosphoesterase superfamily. Purple acid phosphatase family.</text>
</comment>
<evidence type="ECO:0000259" key="3">
    <source>
        <dbReference type="Pfam" id="PF00149"/>
    </source>
</evidence>
<reference evidence="5 6" key="1">
    <citation type="journal article" date="2013" name="Genome Biol.">
        <title>Genome of Acanthamoeba castellanii highlights extensive lateral gene transfer and early evolution of tyrosine kinase signaling.</title>
        <authorList>
            <person name="Clarke M."/>
            <person name="Lohan A.J."/>
            <person name="Liu B."/>
            <person name="Lagkouvardos I."/>
            <person name="Roy S."/>
            <person name="Zafar N."/>
            <person name="Bertelli C."/>
            <person name="Schilde C."/>
            <person name="Kianianmomeni A."/>
            <person name="Burglin T.R."/>
            <person name="Frech C."/>
            <person name="Turcotte B."/>
            <person name="Kopec K.O."/>
            <person name="Synnott J.M."/>
            <person name="Choo C."/>
            <person name="Paponov I."/>
            <person name="Finkler A."/>
            <person name="Soon Heng Tan C."/>
            <person name="Hutchins A.P."/>
            <person name="Weinmeier T."/>
            <person name="Rattei T."/>
            <person name="Chu J.S."/>
            <person name="Gimenez G."/>
            <person name="Irimia M."/>
            <person name="Rigden D.J."/>
            <person name="Fitzpatrick D.A."/>
            <person name="Lorenzo-Morales J."/>
            <person name="Bateman A."/>
            <person name="Chiu C.H."/>
            <person name="Tang P."/>
            <person name="Hegemann P."/>
            <person name="Fromm H."/>
            <person name="Raoult D."/>
            <person name="Greub G."/>
            <person name="Miranda-Saavedra D."/>
            <person name="Chen N."/>
            <person name="Nash P."/>
            <person name="Ginger M.L."/>
            <person name="Horn M."/>
            <person name="Schaap P."/>
            <person name="Caler L."/>
            <person name="Loftus B."/>
        </authorList>
    </citation>
    <scope>NUCLEOTIDE SEQUENCE [LARGE SCALE GENOMIC DNA]</scope>
    <source>
        <strain evidence="5 6">Neff</strain>
    </source>
</reference>
<sequence>MVVMWASVLEADNSSFVLFGREPGQYTHRQSATNWNFTAADANPDGLQFLHRAVLTGLVPGQRYYYRAYSGFGYSNEYFFTAKREGNDWVPKLLVYGDMGKDGGAPTLPRLIQEVAQGDITAIIHVGDFAYDLHDNGGVRGDQFMERIERIAAYVPYMTCPGNHEIAYNFSHYRQLESEHVVFLGPGQRSLHRVFFRGLLCQSRMTLRAIRLAGE</sequence>
<proteinExistence type="inferred from homology"/>
<dbReference type="AlphaFoldDB" id="L8GV66"/>
<evidence type="ECO:0000256" key="1">
    <source>
        <dbReference type="ARBA" id="ARBA00022729"/>
    </source>
</evidence>
<dbReference type="PANTHER" id="PTHR45867:SF10">
    <property type="entry name" value="PURPLE ACID PHOSPHATASE"/>
    <property type="match status" value="1"/>
</dbReference>
<feature type="domain" description="Calcineurin-like phosphoesterase" evidence="3">
    <location>
        <begin position="92"/>
        <end position="172"/>
    </location>
</feature>
<dbReference type="GO" id="GO:0046872">
    <property type="term" value="F:metal ion binding"/>
    <property type="evidence" value="ECO:0007669"/>
    <property type="project" value="InterPro"/>
</dbReference>
<feature type="domain" description="Purple acid phosphatase N-terminal" evidence="4">
    <location>
        <begin position="1"/>
        <end position="81"/>
    </location>
</feature>
<organism evidence="5 6">
    <name type="scientific">Acanthamoeba castellanii (strain ATCC 30010 / Neff)</name>
    <dbReference type="NCBI Taxonomy" id="1257118"/>
    <lineage>
        <taxon>Eukaryota</taxon>
        <taxon>Amoebozoa</taxon>
        <taxon>Discosea</taxon>
        <taxon>Longamoebia</taxon>
        <taxon>Centramoebida</taxon>
        <taxon>Acanthamoebidae</taxon>
        <taxon>Acanthamoeba</taxon>
    </lineage>
</organism>
<dbReference type="Gene3D" id="3.60.21.10">
    <property type="match status" value="1"/>
</dbReference>
<dbReference type="InterPro" id="IPR004843">
    <property type="entry name" value="Calcineurin-like_PHP"/>
</dbReference>
<protein>
    <recommendedName>
        <fullName evidence="2">Purple acid phosphatase</fullName>
        <ecNumber evidence="2">3.1.3.2</ecNumber>
    </recommendedName>
</protein>
<evidence type="ECO:0000259" key="4">
    <source>
        <dbReference type="Pfam" id="PF16656"/>
    </source>
</evidence>
<dbReference type="KEGG" id="acan:ACA1_221620"/>
<keyword evidence="6" id="KW-1185">Reference proteome</keyword>
<dbReference type="OrthoDB" id="45007at2759"/>
<name>L8GV66_ACACF</name>
<dbReference type="RefSeq" id="XP_004337999.1">
    <property type="nucleotide sequence ID" value="XM_004337951.1"/>
</dbReference>
<dbReference type="SUPFAM" id="SSF49363">
    <property type="entry name" value="Purple acid phosphatase, N-terminal domain"/>
    <property type="match status" value="1"/>
</dbReference>
<evidence type="ECO:0000313" key="6">
    <source>
        <dbReference type="Proteomes" id="UP000011083"/>
    </source>
</evidence>
<dbReference type="GeneID" id="14916717"/>
<dbReference type="Proteomes" id="UP000011083">
    <property type="component" value="Unassembled WGS sequence"/>
</dbReference>